<keyword evidence="2" id="KW-1185">Reference proteome</keyword>
<name>A0A2U2MX62_9GAMM</name>
<dbReference type="AlphaFoldDB" id="A0A2U2MX62"/>
<protein>
    <submittedName>
        <fullName evidence="1">Uncharacterized protein</fullName>
    </submittedName>
</protein>
<dbReference type="EMBL" id="QFFI01000034">
    <property type="protein sequence ID" value="PWG61447.1"/>
    <property type="molecule type" value="Genomic_DNA"/>
</dbReference>
<evidence type="ECO:0000313" key="1">
    <source>
        <dbReference type="EMBL" id="PWG61447.1"/>
    </source>
</evidence>
<proteinExistence type="predicted"/>
<evidence type="ECO:0000313" key="2">
    <source>
        <dbReference type="Proteomes" id="UP000245474"/>
    </source>
</evidence>
<dbReference type="OrthoDB" id="5775699at2"/>
<sequence>MPDSVENLLLEHLRVIRSDLSAMKEDLREVKQRITSVESGVAGLRRDSAQVYADTVDQHGRYDRLLERIERIERRLEIQDEARGPGP</sequence>
<accession>A0A2U2MX62</accession>
<gene>
    <name evidence="1" type="ORF">DEM34_16240</name>
</gene>
<dbReference type="RefSeq" id="WP_109679889.1">
    <property type="nucleotide sequence ID" value="NZ_CP086615.1"/>
</dbReference>
<organism evidence="1 2">
    <name type="scientific">Sediminicurvatus halobius</name>
    <dbReference type="NCBI Taxonomy" id="2182432"/>
    <lineage>
        <taxon>Bacteria</taxon>
        <taxon>Pseudomonadati</taxon>
        <taxon>Pseudomonadota</taxon>
        <taxon>Gammaproteobacteria</taxon>
        <taxon>Chromatiales</taxon>
        <taxon>Ectothiorhodospiraceae</taxon>
        <taxon>Sediminicurvatus</taxon>
    </lineage>
</organism>
<comment type="caution">
    <text evidence="1">The sequence shown here is derived from an EMBL/GenBank/DDBJ whole genome shotgun (WGS) entry which is preliminary data.</text>
</comment>
<reference evidence="1 2" key="1">
    <citation type="submission" date="2018-05" db="EMBL/GenBank/DDBJ databases">
        <title>Spiribacter halobius sp. nov., a moderately halophilic bacterium isolated from marine solar saltern.</title>
        <authorList>
            <person name="Zheng W.-S."/>
            <person name="Lu D.-C."/>
            <person name="Du Z.-J."/>
        </authorList>
    </citation>
    <scope>NUCLEOTIDE SEQUENCE [LARGE SCALE GENOMIC DNA]</scope>
    <source>
        <strain evidence="1 2">E85</strain>
    </source>
</reference>
<dbReference type="Proteomes" id="UP000245474">
    <property type="component" value="Unassembled WGS sequence"/>
</dbReference>